<evidence type="ECO:0000256" key="7">
    <source>
        <dbReference type="ARBA" id="ARBA00023224"/>
    </source>
</evidence>
<dbReference type="GO" id="GO:0050909">
    <property type="term" value="P:sensory perception of taste"/>
    <property type="evidence" value="ECO:0007669"/>
    <property type="project" value="InterPro"/>
</dbReference>
<feature type="transmembrane region" description="Helical" evidence="8">
    <location>
        <begin position="45"/>
        <end position="72"/>
    </location>
</feature>
<sequence length="418" mass="49046">MIGIRRRYETVNNFLILKPNLKIPEIKILSKIHLMTTESIEMFNIVYGPAVILFISLGFGWFCMFIFTLVMFPPIMWTDLLFVSLYNVLVNVMSFTTVAILFYYGEWTKKEARRTVKLLYKIIDDVNCEKIERKMQKMISQICDMKVEFSCGLVDFNWKFFFKDLGINFNYKNDRKLITKIILGMFALIIIGLAISLSISIAFFRFSGISVTFLNLYLFACKSMLIFQLISAMIGIRRRFEAVNIFLVLVPNLKIQEIEILSELHLMTTESIEMFNIVYGPAVLLFISLGFGWFCMFIFVAVMFPPIMWTKFIFVSLYNIIVNIISFITVAIVFYYGESTKKEARRTVKLLYKMIEDANCEKVERKMQKMISQICDTKIEFSCGLVDFNWKFFFKFVTAAIMYFIILVQFESSFDKNH</sequence>
<dbReference type="GO" id="GO:0005886">
    <property type="term" value="C:plasma membrane"/>
    <property type="evidence" value="ECO:0007669"/>
    <property type="project" value="UniProtKB-SubCell"/>
</dbReference>
<evidence type="ECO:0000256" key="3">
    <source>
        <dbReference type="ARBA" id="ARBA00022692"/>
    </source>
</evidence>
<dbReference type="GO" id="GO:0007635">
    <property type="term" value="P:chemosensory behavior"/>
    <property type="evidence" value="ECO:0007669"/>
    <property type="project" value="TreeGrafter"/>
</dbReference>
<keyword evidence="7 8" id="KW-0807">Transducer</keyword>
<dbReference type="PANTHER" id="PTHR21143:SF133">
    <property type="entry name" value="GUSTATORY AND PHEROMONE RECEPTOR 32A-RELATED"/>
    <property type="match status" value="1"/>
</dbReference>
<dbReference type="GO" id="GO:0043025">
    <property type="term" value="C:neuronal cell body"/>
    <property type="evidence" value="ECO:0007669"/>
    <property type="project" value="TreeGrafter"/>
</dbReference>
<reference evidence="9" key="2">
    <citation type="submission" date="2022-10" db="EMBL/GenBank/DDBJ databases">
        <authorList>
            <consortium name="ENA_rothamsted_submissions"/>
            <consortium name="culmorum"/>
            <person name="King R."/>
        </authorList>
    </citation>
    <scope>NUCLEOTIDE SEQUENCE</scope>
</reference>
<dbReference type="AlphaFoldDB" id="A0A9N9WXZ9"/>
<evidence type="ECO:0000256" key="5">
    <source>
        <dbReference type="ARBA" id="ARBA00023136"/>
    </source>
</evidence>
<comment type="function">
    <text evidence="8">Gustatory receptor which mediates acceptance or avoidance behavior, depending on its substrates.</text>
</comment>
<dbReference type="GO" id="GO:0007165">
    <property type="term" value="P:signal transduction"/>
    <property type="evidence" value="ECO:0007669"/>
    <property type="project" value="UniProtKB-KW"/>
</dbReference>
<proteinExistence type="inferred from homology"/>
<accession>A0A9N9WXZ9</accession>
<evidence type="ECO:0000313" key="9">
    <source>
        <dbReference type="EMBL" id="CAG9810464.1"/>
    </source>
</evidence>
<dbReference type="OrthoDB" id="10611911at2759"/>
<evidence type="ECO:0000256" key="2">
    <source>
        <dbReference type="ARBA" id="ARBA00022475"/>
    </source>
</evidence>
<comment type="subcellular location">
    <subcellularLocation>
        <location evidence="1 8">Cell membrane</location>
        <topology evidence="1 8">Multi-pass membrane protein</topology>
    </subcellularLocation>
</comment>
<dbReference type="PANTHER" id="PTHR21143">
    <property type="entry name" value="INVERTEBRATE GUSTATORY RECEPTOR"/>
    <property type="match status" value="1"/>
</dbReference>
<organism evidence="9 10">
    <name type="scientific">Chironomus riparius</name>
    <dbReference type="NCBI Taxonomy" id="315576"/>
    <lineage>
        <taxon>Eukaryota</taxon>
        <taxon>Metazoa</taxon>
        <taxon>Ecdysozoa</taxon>
        <taxon>Arthropoda</taxon>
        <taxon>Hexapoda</taxon>
        <taxon>Insecta</taxon>
        <taxon>Pterygota</taxon>
        <taxon>Neoptera</taxon>
        <taxon>Endopterygota</taxon>
        <taxon>Diptera</taxon>
        <taxon>Nematocera</taxon>
        <taxon>Chironomoidea</taxon>
        <taxon>Chironomidae</taxon>
        <taxon>Chironominae</taxon>
        <taxon>Chironomus</taxon>
    </lineage>
</organism>
<keyword evidence="6 8" id="KW-0675">Receptor</keyword>
<keyword evidence="3 8" id="KW-0812">Transmembrane</keyword>
<keyword evidence="10" id="KW-1185">Reference proteome</keyword>
<protein>
    <recommendedName>
        <fullName evidence="8">Gustatory receptor</fullName>
    </recommendedName>
</protein>
<name>A0A9N9WXZ9_9DIPT</name>
<feature type="transmembrane region" description="Helical" evidence="8">
    <location>
        <begin position="181"/>
        <end position="204"/>
    </location>
</feature>
<evidence type="ECO:0000256" key="8">
    <source>
        <dbReference type="RuleBase" id="RU363108"/>
    </source>
</evidence>
<evidence type="ECO:0000313" key="10">
    <source>
        <dbReference type="Proteomes" id="UP001153620"/>
    </source>
</evidence>
<dbReference type="Pfam" id="PF08395">
    <property type="entry name" value="7tm_7"/>
    <property type="match status" value="2"/>
</dbReference>
<feature type="transmembrane region" description="Helical" evidence="8">
    <location>
        <begin position="316"/>
        <end position="336"/>
    </location>
</feature>
<dbReference type="Proteomes" id="UP001153620">
    <property type="component" value="Chromosome 4"/>
</dbReference>
<dbReference type="GO" id="GO:0008049">
    <property type="term" value="P:male courtship behavior"/>
    <property type="evidence" value="ECO:0007669"/>
    <property type="project" value="TreeGrafter"/>
</dbReference>
<feature type="transmembrane region" description="Helical" evidence="8">
    <location>
        <begin position="277"/>
        <end position="304"/>
    </location>
</feature>
<feature type="transmembrane region" description="Helical" evidence="8">
    <location>
        <begin position="216"/>
        <end position="236"/>
    </location>
</feature>
<evidence type="ECO:0000256" key="6">
    <source>
        <dbReference type="ARBA" id="ARBA00023170"/>
    </source>
</evidence>
<dbReference type="EMBL" id="OU895880">
    <property type="protein sequence ID" value="CAG9810464.1"/>
    <property type="molecule type" value="Genomic_DNA"/>
</dbReference>
<dbReference type="InterPro" id="IPR013604">
    <property type="entry name" value="7TM_chemorcpt"/>
</dbReference>
<feature type="transmembrane region" description="Helical" evidence="8">
    <location>
        <begin position="84"/>
        <end position="104"/>
    </location>
</feature>
<keyword evidence="5 8" id="KW-0472">Membrane</keyword>
<comment type="similarity">
    <text evidence="8">Belongs to the insect chemoreceptor superfamily. Gustatory receptor (GR) family.</text>
</comment>
<evidence type="ECO:0000256" key="4">
    <source>
        <dbReference type="ARBA" id="ARBA00022989"/>
    </source>
</evidence>
<dbReference type="GO" id="GO:0030424">
    <property type="term" value="C:axon"/>
    <property type="evidence" value="ECO:0007669"/>
    <property type="project" value="TreeGrafter"/>
</dbReference>
<reference evidence="9" key="1">
    <citation type="submission" date="2022-01" db="EMBL/GenBank/DDBJ databases">
        <authorList>
            <person name="King R."/>
        </authorList>
    </citation>
    <scope>NUCLEOTIDE SEQUENCE</scope>
</reference>
<keyword evidence="2 8" id="KW-1003">Cell membrane</keyword>
<keyword evidence="4 8" id="KW-1133">Transmembrane helix</keyword>
<feature type="transmembrane region" description="Helical" evidence="8">
    <location>
        <begin position="392"/>
        <end position="410"/>
    </location>
</feature>
<evidence type="ECO:0000256" key="1">
    <source>
        <dbReference type="ARBA" id="ARBA00004651"/>
    </source>
</evidence>
<gene>
    <name evidence="9" type="ORF">CHIRRI_LOCUS13277</name>
</gene>
<dbReference type="GO" id="GO:0030425">
    <property type="term" value="C:dendrite"/>
    <property type="evidence" value="ECO:0007669"/>
    <property type="project" value="TreeGrafter"/>
</dbReference>